<sequence>MNDVINQLKNHRSIRKYSSRPVSREQVEEIVAAAQAASSSSNVQAYSVIAVTEQARKDKLAELCGNQAYISECPVFLVWCGDLTRLKSAAERHLPDRETFEESTESFIIATVDAALAAQNAAVAAESLGLGIVYIGGIRNRSGEVADLLGLPELAYPVFGMCLGYPDQEPGLRPRLPQESVLHWNRYDRERSEQGVEKYDEVMVEYLRKRTGGAKDTAWSVLMAEKLAQPARLHMREFLQKRGFLLK</sequence>
<dbReference type="PIRSF" id="PIRSF005426">
    <property type="entry name" value="Frp"/>
    <property type="match status" value="1"/>
</dbReference>
<dbReference type="PANTHER" id="PTHR43425">
    <property type="entry name" value="OXYGEN-INSENSITIVE NADPH NITROREDUCTASE"/>
    <property type="match status" value="1"/>
</dbReference>
<protein>
    <submittedName>
        <fullName evidence="7">Oxygen-insensitive NADPH nitroreductase</fullName>
    </submittedName>
</protein>
<name>A0ABU7VRD8_9BACL</name>
<reference evidence="7 8" key="1">
    <citation type="submission" date="2024-02" db="EMBL/GenBank/DDBJ databases">
        <title>A nitrogen-fixing paenibacillus bacterium.</title>
        <authorList>
            <person name="Zhang W.L."/>
            <person name="Chen S.F."/>
        </authorList>
    </citation>
    <scope>NUCLEOTIDE SEQUENCE [LARGE SCALE GENOMIC DNA]</scope>
    <source>
        <strain evidence="7 8">M1</strain>
    </source>
</reference>
<proteinExistence type="inferred from homology"/>
<dbReference type="RefSeq" id="WP_331846544.1">
    <property type="nucleotide sequence ID" value="NZ_JAZHPZ010000004.1"/>
</dbReference>
<evidence type="ECO:0000259" key="6">
    <source>
        <dbReference type="Pfam" id="PF00881"/>
    </source>
</evidence>
<dbReference type="InterPro" id="IPR029479">
    <property type="entry name" value="Nitroreductase"/>
</dbReference>
<dbReference type="Pfam" id="PF00881">
    <property type="entry name" value="Nitroreductase"/>
    <property type="match status" value="1"/>
</dbReference>
<comment type="caution">
    <text evidence="7">The sequence shown here is derived from an EMBL/GenBank/DDBJ whole genome shotgun (WGS) entry which is preliminary data.</text>
</comment>
<accession>A0ABU7VRD8</accession>
<keyword evidence="2 5" id="KW-0285">Flavoprotein</keyword>
<keyword evidence="5" id="KW-0521">NADP</keyword>
<organism evidence="7 8">
    <name type="scientific">Paenibacillus haidiansis</name>
    <dbReference type="NCBI Taxonomy" id="1574488"/>
    <lineage>
        <taxon>Bacteria</taxon>
        <taxon>Bacillati</taxon>
        <taxon>Bacillota</taxon>
        <taxon>Bacilli</taxon>
        <taxon>Bacillales</taxon>
        <taxon>Paenibacillaceae</taxon>
        <taxon>Paenibacillus</taxon>
    </lineage>
</organism>
<feature type="domain" description="Nitroreductase" evidence="6">
    <location>
        <begin position="9"/>
        <end position="165"/>
    </location>
</feature>
<evidence type="ECO:0000256" key="4">
    <source>
        <dbReference type="ARBA" id="ARBA00023002"/>
    </source>
</evidence>
<dbReference type="EMBL" id="JAZHPZ010000004">
    <property type="protein sequence ID" value="MEF2966325.1"/>
    <property type="molecule type" value="Genomic_DNA"/>
</dbReference>
<evidence type="ECO:0000313" key="7">
    <source>
        <dbReference type="EMBL" id="MEF2966325.1"/>
    </source>
</evidence>
<dbReference type="SUPFAM" id="SSF55469">
    <property type="entry name" value="FMN-dependent nitroreductase-like"/>
    <property type="match status" value="1"/>
</dbReference>
<keyword evidence="8" id="KW-1185">Reference proteome</keyword>
<dbReference type="CDD" id="cd02146">
    <property type="entry name" value="NfsA-like"/>
    <property type="match status" value="1"/>
</dbReference>
<gene>
    <name evidence="7" type="primary">nfsA</name>
    <name evidence="7" type="ORF">V3851_10825</name>
</gene>
<dbReference type="InterPro" id="IPR000415">
    <property type="entry name" value="Nitroreductase-like"/>
</dbReference>
<keyword evidence="3 5" id="KW-0288">FMN</keyword>
<dbReference type="Gene3D" id="3.40.109.10">
    <property type="entry name" value="NADH Oxidase"/>
    <property type="match status" value="1"/>
</dbReference>
<keyword evidence="4 5" id="KW-0560">Oxidoreductase</keyword>
<dbReference type="PANTHER" id="PTHR43425:SF2">
    <property type="entry name" value="OXYGEN-INSENSITIVE NADPH NITROREDUCTASE"/>
    <property type="match status" value="1"/>
</dbReference>
<dbReference type="InterPro" id="IPR016446">
    <property type="entry name" value="Flavin_OxRdtase_Frp"/>
</dbReference>
<dbReference type="NCBIfam" id="NF008033">
    <property type="entry name" value="PRK10765.1"/>
    <property type="match status" value="1"/>
</dbReference>
<evidence type="ECO:0000256" key="3">
    <source>
        <dbReference type="ARBA" id="ARBA00022643"/>
    </source>
</evidence>
<dbReference type="Proteomes" id="UP001306950">
    <property type="component" value="Unassembled WGS sequence"/>
</dbReference>
<comment type="similarity">
    <text evidence="1 5">Belongs to the flavin oxidoreductase frp family.</text>
</comment>
<evidence type="ECO:0000313" key="8">
    <source>
        <dbReference type="Proteomes" id="UP001306950"/>
    </source>
</evidence>
<evidence type="ECO:0000256" key="5">
    <source>
        <dbReference type="PIRNR" id="PIRNR005426"/>
    </source>
</evidence>
<evidence type="ECO:0000256" key="2">
    <source>
        <dbReference type="ARBA" id="ARBA00022630"/>
    </source>
</evidence>
<evidence type="ECO:0000256" key="1">
    <source>
        <dbReference type="ARBA" id="ARBA00008366"/>
    </source>
</evidence>